<comment type="caution">
    <text evidence="1">The sequence shown here is derived from an EMBL/GenBank/DDBJ whole genome shotgun (WGS) entry which is preliminary data.</text>
</comment>
<organism evidence="1 2">
    <name type="scientific">Vermiconidia calcicola</name>
    <dbReference type="NCBI Taxonomy" id="1690605"/>
    <lineage>
        <taxon>Eukaryota</taxon>
        <taxon>Fungi</taxon>
        <taxon>Dikarya</taxon>
        <taxon>Ascomycota</taxon>
        <taxon>Pezizomycotina</taxon>
        <taxon>Dothideomycetes</taxon>
        <taxon>Dothideomycetidae</taxon>
        <taxon>Mycosphaerellales</taxon>
        <taxon>Extremaceae</taxon>
        <taxon>Vermiconidia</taxon>
    </lineage>
</organism>
<accession>A0ACC3MMX6</accession>
<proteinExistence type="predicted"/>
<dbReference type="Proteomes" id="UP001281147">
    <property type="component" value="Unassembled WGS sequence"/>
</dbReference>
<evidence type="ECO:0000313" key="1">
    <source>
        <dbReference type="EMBL" id="KAK3698928.1"/>
    </source>
</evidence>
<dbReference type="EMBL" id="JAUTXU010000204">
    <property type="protein sequence ID" value="KAK3698928.1"/>
    <property type="molecule type" value="Genomic_DNA"/>
</dbReference>
<sequence>MAEVETTDLVRANGTVKVQRRKAPTAPLNADQEAAKKRQLEANRQYGRGKGVNTKSIRDKKLRGNLKALEERYQDAALKAKNAEILLENTAGLLQPEGELERTYKVRQDAIKADVGVETAKKGFELKLEGLGPYGHDYSRNGRDLLLAGRKGHVATMDWRSGKLGCELQLNETVRDAKWLHNNQFFAVAQKRNVHIYDHHGVEIHNLDQHVEVEFMDFLPYHFLLATIDKAGWIKWQDTSTGKLVMQMGTKQGTPTAFGHNPYNAILHVGHKNGTVSLWSPNSTTPLVKMLNHRGPVRSLAVDREGRYMVSTGQDSKMAVWDVRMFKAVNEYTLRVPGSSVDISDRNLTAVGWGTQTTVWKDLFSKHLSDQVKVQSPYMAWGAQGQSVDRVRWCPFEDILGISHDKGFSSMIVPGAGEPNFDALEVNPYENTKQRQEAEVKSLLNKLQPEMISLDPNFIGTLDTASNQQKQAEKDLDRKTGAAAEREKIEDLKNRGRGKNSSLRKYLRKKGNKNVIDEHKMRVMEMREEQRRRAKEAKEGRQMEELGPALGRFARKGG</sequence>
<gene>
    <name evidence="1" type="primary">utp7_2</name>
    <name evidence="1" type="ORF">LTR37_016715</name>
</gene>
<keyword evidence="2" id="KW-1185">Reference proteome</keyword>
<evidence type="ECO:0000313" key="2">
    <source>
        <dbReference type="Proteomes" id="UP001281147"/>
    </source>
</evidence>
<protein>
    <submittedName>
        <fullName evidence="1">U3 small nucleolar RNA-associated protein 7</fullName>
    </submittedName>
</protein>
<name>A0ACC3MMX6_9PEZI</name>
<reference evidence="1" key="1">
    <citation type="submission" date="2023-07" db="EMBL/GenBank/DDBJ databases">
        <title>Black Yeasts Isolated from many extreme environments.</title>
        <authorList>
            <person name="Coleine C."/>
            <person name="Stajich J.E."/>
            <person name="Selbmann L."/>
        </authorList>
    </citation>
    <scope>NUCLEOTIDE SEQUENCE</scope>
    <source>
        <strain evidence="1">CCFEE 5714</strain>
    </source>
</reference>